<evidence type="ECO:0000256" key="6">
    <source>
        <dbReference type="ARBA" id="ARBA00023141"/>
    </source>
</evidence>
<evidence type="ECO:0000256" key="4">
    <source>
        <dbReference type="ARBA" id="ARBA00022605"/>
    </source>
</evidence>
<name>A0A6J7GH85_9ZZZZ</name>
<dbReference type="Pfam" id="PF00290">
    <property type="entry name" value="Trp_syntA"/>
    <property type="match status" value="1"/>
</dbReference>
<dbReference type="EMBL" id="CAFBMQ010000032">
    <property type="protein sequence ID" value="CAB4902709.1"/>
    <property type="molecule type" value="Genomic_DNA"/>
</dbReference>
<comment type="pathway">
    <text evidence="1">Amino-acid biosynthesis; L-tryptophan biosynthesis; L-tryptophan from chorismate: step 5/5.</text>
</comment>
<dbReference type="PANTHER" id="PTHR43406:SF1">
    <property type="entry name" value="TRYPTOPHAN SYNTHASE ALPHA CHAIN, CHLOROPLASTIC"/>
    <property type="match status" value="1"/>
</dbReference>
<dbReference type="GO" id="GO:0005829">
    <property type="term" value="C:cytosol"/>
    <property type="evidence" value="ECO:0007669"/>
    <property type="project" value="TreeGrafter"/>
</dbReference>
<proteinExistence type="predicted"/>
<dbReference type="GO" id="GO:0004834">
    <property type="term" value="F:tryptophan synthase activity"/>
    <property type="evidence" value="ECO:0007669"/>
    <property type="project" value="UniProtKB-EC"/>
</dbReference>
<evidence type="ECO:0000313" key="9">
    <source>
        <dbReference type="EMBL" id="CAB4902709.1"/>
    </source>
</evidence>
<comment type="catalytic activity">
    <reaction evidence="8">
        <text>(1S,2R)-1-C-(indol-3-yl)glycerol 3-phosphate + L-serine = D-glyceraldehyde 3-phosphate + L-tryptophan + H2O</text>
        <dbReference type="Rhea" id="RHEA:10532"/>
        <dbReference type="ChEBI" id="CHEBI:15377"/>
        <dbReference type="ChEBI" id="CHEBI:33384"/>
        <dbReference type="ChEBI" id="CHEBI:57912"/>
        <dbReference type="ChEBI" id="CHEBI:58866"/>
        <dbReference type="ChEBI" id="CHEBI:59776"/>
        <dbReference type="EC" id="4.2.1.20"/>
    </reaction>
</comment>
<dbReference type="AlphaFoldDB" id="A0A6J7GH85"/>
<organism evidence="9">
    <name type="scientific">freshwater metagenome</name>
    <dbReference type="NCBI Taxonomy" id="449393"/>
    <lineage>
        <taxon>unclassified sequences</taxon>
        <taxon>metagenomes</taxon>
        <taxon>ecological metagenomes</taxon>
    </lineage>
</organism>
<evidence type="ECO:0000256" key="5">
    <source>
        <dbReference type="ARBA" id="ARBA00022822"/>
    </source>
</evidence>
<sequence>MNRLAARLGWSRDGGRLALVGYLPAGYPTADEHTACVRAAFEAGVDAMEIALPNPPLPLDGPLIQAAAAQGATHVDGARHALELAARGRVHPDQAVIALAYRTAFDELGAEGLLETCVAADVDAVLMPQHTMQEQIEMAHRTRAAGLEQVLFIYLEEDLPRLAASGLPDPVVYVQSADLQTGGGFDPAKARERLGELRDALVDPGATVLVGFGLKGPAEVETLVGTSADGVVVGTAMVEAAGGGPDAVRDLAAAIQPALPKPALHRG</sequence>
<evidence type="ECO:0000256" key="3">
    <source>
        <dbReference type="ARBA" id="ARBA00012043"/>
    </source>
</evidence>
<reference evidence="9" key="1">
    <citation type="submission" date="2020-05" db="EMBL/GenBank/DDBJ databases">
        <authorList>
            <person name="Chiriac C."/>
            <person name="Salcher M."/>
            <person name="Ghai R."/>
            <person name="Kavagutti S V."/>
        </authorList>
    </citation>
    <scope>NUCLEOTIDE SEQUENCE</scope>
</reference>
<keyword evidence="5" id="KW-0822">Tryptophan biosynthesis</keyword>
<gene>
    <name evidence="9" type="ORF">UFOPK3609_00367</name>
</gene>
<evidence type="ECO:0000256" key="1">
    <source>
        <dbReference type="ARBA" id="ARBA00004733"/>
    </source>
</evidence>
<dbReference type="InterPro" id="IPR011060">
    <property type="entry name" value="RibuloseP-bd_barrel"/>
</dbReference>
<comment type="subunit">
    <text evidence="2">Tetramer of two alpha and two beta chains.</text>
</comment>
<dbReference type="SUPFAM" id="SSF51366">
    <property type="entry name" value="Ribulose-phoshate binding barrel"/>
    <property type="match status" value="1"/>
</dbReference>
<keyword evidence="4" id="KW-0028">Amino-acid biosynthesis</keyword>
<dbReference type="InterPro" id="IPR013785">
    <property type="entry name" value="Aldolase_TIM"/>
</dbReference>
<evidence type="ECO:0000256" key="2">
    <source>
        <dbReference type="ARBA" id="ARBA00011270"/>
    </source>
</evidence>
<protein>
    <recommendedName>
        <fullName evidence="3">tryptophan synthase</fullName>
        <ecNumber evidence="3">4.2.1.20</ecNumber>
    </recommendedName>
</protein>
<keyword evidence="7" id="KW-0456">Lyase</keyword>
<dbReference type="EC" id="4.2.1.20" evidence="3"/>
<dbReference type="InterPro" id="IPR002028">
    <property type="entry name" value="Trp_synthase_suA"/>
</dbReference>
<dbReference type="Gene3D" id="3.20.20.70">
    <property type="entry name" value="Aldolase class I"/>
    <property type="match status" value="1"/>
</dbReference>
<dbReference type="PANTHER" id="PTHR43406">
    <property type="entry name" value="TRYPTOPHAN SYNTHASE, ALPHA CHAIN"/>
    <property type="match status" value="1"/>
</dbReference>
<dbReference type="UniPathway" id="UPA00035">
    <property type="reaction ID" value="UER00044"/>
</dbReference>
<accession>A0A6J7GH85</accession>
<keyword evidence="6" id="KW-0057">Aromatic amino acid biosynthesis</keyword>
<evidence type="ECO:0000256" key="8">
    <source>
        <dbReference type="ARBA" id="ARBA00049047"/>
    </source>
</evidence>
<evidence type="ECO:0000256" key="7">
    <source>
        <dbReference type="ARBA" id="ARBA00023239"/>
    </source>
</evidence>